<dbReference type="OrthoDB" id="428577at2759"/>
<dbReference type="Proteomes" id="UP000053411">
    <property type="component" value="Unassembled WGS sequence"/>
</dbReference>
<sequence length="468" mass="51161">MTGYFYDCRVRDDVVQVRRRTGPEQLQISFKRTVRVPDNSGTSQLPPDLGNFPLYKVQTYANSLPPEMVAKGGVFLPMYQREAMWINFTANSPFAIKVYVGCVNAISGEPAAGSASAKQRRALLVSQGEPIQDYMVVPGQSWLDGIASSNGIVKQFVATPLGEGYTVEAQITGHEENGGLQIEITPAVVSPAGSTRVRVEICTGQKFEFCVPADAKVIYLQQMIHGISGIPIEDQIFVCCGQKMPLFERIADWVADWCGTEPLPIYLLQEQRGGGWTEAPPAKPETKEMGIAAGGSIKQVIVRDIWPAGTWHKTATIAFNVQILNASAFEEVTGFPALKTPVTMETYAELGLPFFKLYEEPSNVHGSFNKVKSIGEMDGVEDPNFAVPTKNINDDPSGARSAPQPAVQVKDGNDEDISNPAGALREFRHVSEIEQELRAMNINASDLNKACWSPKEGEELADGHLFSF</sequence>
<evidence type="ECO:0008006" key="4">
    <source>
        <dbReference type="Google" id="ProtNLM"/>
    </source>
</evidence>
<protein>
    <recommendedName>
        <fullName evidence="4">Ubiquitin-like domain-containing protein</fullName>
    </recommendedName>
</protein>
<proteinExistence type="predicted"/>
<evidence type="ECO:0000313" key="3">
    <source>
        <dbReference type="Proteomes" id="UP000053411"/>
    </source>
</evidence>
<evidence type="ECO:0000313" key="2">
    <source>
        <dbReference type="EMBL" id="KIY01351.1"/>
    </source>
</evidence>
<dbReference type="SUPFAM" id="SSF54236">
    <property type="entry name" value="Ubiquitin-like"/>
    <property type="match status" value="1"/>
</dbReference>
<dbReference type="GeneID" id="27708649"/>
<dbReference type="CDD" id="cd17039">
    <property type="entry name" value="Ubl_ubiquitin_like"/>
    <property type="match status" value="1"/>
</dbReference>
<dbReference type="InterPro" id="IPR029071">
    <property type="entry name" value="Ubiquitin-like_domsf"/>
</dbReference>
<dbReference type="AlphaFoldDB" id="A0A0D2HHH2"/>
<evidence type="ECO:0000256" key="1">
    <source>
        <dbReference type="SAM" id="MobiDB-lite"/>
    </source>
</evidence>
<reference evidence="2 3" key="1">
    <citation type="submission" date="2015-01" db="EMBL/GenBank/DDBJ databases">
        <title>The Genome Sequence of Fonsecaea multimorphosa CBS 102226.</title>
        <authorList>
            <consortium name="The Broad Institute Genomics Platform"/>
            <person name="Cuomo C."/>
            <person name="de Hoog S."/>
            <person name="Gorbushina A."/>
            <person name="Stielow B."/>
            <person name="Teixiera M."/>
            <person name="Abouelleil A."/>
            <person name="Chapman S.B."/>
            <person name="Priest M."/>
            <person name="Young S.K."/>
            <person name="Wortman J."/>
            <person name="Nusbaum C."/>
            <person name="Birren B."/>
        </authorList>
    </citation>
    <scope>NUCLEOTIDE SEQUENCE [LARGE SCALE GENOMIC DNA]</scope>
    <source>
        <strain evidence="2 3">CBS 102226</strain>
    </source>
</reference>
<dbReference type="STRING" id="1442371.A0A0D2HHH2"/>
<dbReference type="VEuPathDB" id="FungiDB:Z520_02903"/>
<organism evidence="2 3">
    <name type="scientific">Fonsecaea multimorphosa CBS 102226</name>
    <dbReference type="NCBI Taxonomy" id="1442371"/>
    <lineage>
        <taxon>Eukaryota</taxon>
        <taxon>Fungi</taxon>
        <taxon>Dikarya</taxon>
        <taxon>Ascomycota</taxon>
        <taxon>Pezizomycotina</taxon>
        <taxon>Eurotiomycetes</taxon>
        <taxon>Chaetothyriomycetidae</taxon>
        <taxon>Chaetothyriales</taxon>
        <taxon>Herpotrichiellaceae</taxon>
        <taxon>Fonsecaea</taxon>
    </lineage>
</organism>
<gene>
    <name evidence="2" type="ORF">Z520_02903</name>
</gene>
<dbReference type="EMBL" id="KN848065">
    <property type="protein sequence ID" value="KIY01351.1"/>
    <property type="molecule type" value="Genomic_DNA"/>
</dbReference>
<keyword evidence="3" id="KW-1185">Reference proteome</keyword>
<feature type="region of interest" description="Disordered" evidence="1">
    <location>
        <begin position="391"/>
        <end position="420"/>
    </location>
</feature>
<accession>A0A0D2HHH2</accession>
<name>A0A0D2HHH2_9EURO</name>
<dbReference type="RefSeq" id="XP_016635473.1">
    <property type="nucleotide sequence ID" value="XM_016773416.1"/>
</dbReference>